<dbReference type="PANTHER" id="PTHR45949">
    <property type="entry name" value="SORTING NEXIN-4"/>
    <property type="match status" value="1"/>
</dbReference>
<keyword evidence="6" id="KW-0446">Lipid-binding</keyword>
<sequence>MTILPILNGRALKGGTREVMMKVTVRISIEMVAKKQAGSNADAIDLAGVGEGVLECLVGSPIKENDGTKDAFVSYLVTTHTTFPTFQKPTTTVRRRFTDFVFLYNTLCREYPACAVPPLPDKHKMEYVRGDRFGTDFTQRRANSLARFLTRLTLHPVLRRSALLIIFWKVRTGMRR</sequence>
<dbReference type="SMART" id="SM00312">
    <property type="entry name" value="PX"/>
    <property type="match status" value="1"/>
</dbReference>
<evidence type="ECO:0000256" key="2">
    <source>
        <dbReference type="ARBA" id="ARBA00004496"/>
    </source>
</evidence>
<protein>
    <recommendedName>
        <fullName evidence="8">PX domain-containing protein</fullName>
    </recommendedName>
</protein>
<organism evidence="9 10">
    <name type="scientific">Monilinia fructicola</name>
    <name type="common">Brown rot fungus</name>
    <name type="synonym">Ciboria fructicola</name>
    <dbReference type="NCBI Taxonomy" id="38448"/>
    <lineage>
        <taxon>Eukaryota</taxon>
        <taxon>Fungi</taxon>
        <taxon>Dikarya</taxon>
        <taxon>Ascomycota</taxon>
        <taxon>Pezizomycotina</taxon>
        <taxon>Leotiomycetes</taxon>
        <taxon>Helotiales</taxon>
        <taxon>Sclerotiniaceae</taxon>
        <taxon>Monilinia</taxon>
    </lineage>
</organism>
<evidence type="ECO:0000256" key="3">
    <source>
        <dbReference type="ARBA" id="ARBA00010883"/>
    </source>
</evidence>
<evidence type="ECO:0000256" key="1">
    <source>
        <dbReference type="ARBA" id="ARBA00004170"/>
    </source>
</evidence>
<dbReference type="VEuPathDB" id="FungiDB:MFRU_002g01610"/>
<gene>
    <name evidence="9" type="ORF">EYC84_004490</name>
</gene>
<evidence type="ECO:0000256" key="6">
    <source>
        <dbReference type="ARBA" id="ARBA00023121"/>
    </source>
</evidence>
<keyword evidence="10" id="KW-1185">Reference proteome</keyword>
<dbReference type="GO" id="GO:0000422">
    <property type="term" value="P:autophagy of mitochondrion"/>
    <property type="evidence" value="ECO:0007669"/>
    <property type="project" value="TreeGrafter"/>
</dbReference>
<dbReference type="FunFam" id="3.30.1520.10:FF:000035">
    <property type="entry name" value="Sorting nexin-4 protein"/>
    <property type="match status" value="1"/>
</dbReference>
<feature type="domain" description="PX" evidence="8">
    <location>
        <begin position="53"/>
        <end position="175"/>
    </location>
</feature>
<dbReference type="Proteomes" id="UP000322873">
    <property type="component" value="Unassembled WGS sequence"/>
</dbReference>
<accession>A0A5M9K583</accession>
<dbReference type="InterPro" id="IPR036871">
    <property type="entry name" value="PX_dom_sf"/>
</dbReference>
<dbReference type="GO" id="GO:0000407">
    <property type="term" value="C:phagophore assembly site"/>
    <property type="evidence" value="ECO:0007669"/>
    <property type="project" value="TreeGrafter"/>
</dbReference>
<evidence type="ECO:0000313" key="10">
    <source>
        <dbReference type="Proteomes" id="UP000322873"/>
    </source>
</evidence>
<evidence type="ECO:0000259" key="8">
    <source>
        <dbReference type="PROSITE" id="PS50195"/>
    </source>
</evidence>
<proteinExistence type="inferred from homology"/>
<dbReference type="PROSITE" id="PS50195">
    <property type="entry name" value="PX"/>
    <property type="match status" value="1"/>
</dbReference>
<evidence type="ECO:0000256" key="7">
    <source>
        <dbReference type="ARBA" id="ARBA00023136"/>
    </source>
</evidence>
<dbReference type="InterPro" id="IPR001683">
    <property type="entry name" value="PX_dom"/>
</dbReference>
<evidence type="ECO:0000256" key="5">
    <source>
        <dbReference type="ARBA" id="ARBA00022490"/>
    </source>
</evidence>
<reference evidence="9 10" key="1">
    <citation type="submission" date="2019-06" db="EMBL/GenBank/DDBJ databases">
        <title>Genome Sequence of the Brown Rot Fungal Pathogen Monilinia fructicola.</title>
        <authorList>
            <person name="De Miccolis Angelini R.M."/>
            <person name="Landi L."/>
            <person name="Abate D."/>
            <person name="Pollastro S."/>
            <person name="Romanazzi G."/>
            <person name="Faretra F."/>
        </authorList>
    </citation>
    <scope>NUCLEOTIDE SEQUENCE [LARGE SCALE GENOMIC DNA]</scope>
    <source>
        <strain evidence="9 10">Mfrc123</strain>
    </source>
</reference>
<dbReference type="CDD" id="cd06863">
    <property type="entry name" value="PX_Atg24p"/>
    <property type="match status" value="1"/>
</dbReference>
<dbReference type="PANTHER" id="PTHR45949:SF2">
    <property type="entry name" value="SORTING NEXIN-4"/>
    <property type="match status" value="1"/>
</dbReference>
<dbReference type="GO" id="GO:0005769">
    <property type="term" value="C:early endosome"/>
    <property type="evidence" value="ECO:0007669"/>
    <property type="project" value="TreeGrafter"/>
</dbReference>
<evidence type="ECO:0000256" key="4">
    <source>
        <dbReference type="ARBA" id="ARBA00022448"/>
    </source>
</evidence>
<dbReference type="GO" id="GO:0016020">
    <property type="term" value="C:membrane"/>
    <property type="evidence" value="ECO:0007669"/>
    <property type="project" value="UniProtKB-SubCell"/>
</dbReference>
<dbReference type="Gene3D" id="3.30.1520.10">
    <property type="entry name" value="Phox-like domain"/>
    <property type="match status" value="1"/>
</dbReference>
<comment type="caution">
    <text evidence="9">The sequence shown here is derived from an EMBL/GenBank/DDBJ whole genome shotgun (WGS) entry which is preliminary data.</text>
</comment>
<keyword evidence="7" id="KW-0472">Membrane</keyword>
<comment type="similarity">
    <text evidence="3">Belongs to the sorting nexin family.</text>
</comment>
<dbReference type="SUPFAM" id="SSF64268">
    <property type="entry name" value="PX domain"/>
    <property type="match status" value="1"/>
</dbReference>
<dbReference type="GO" id="GO:0032456">
    <property type="term" value="P:endocytic recycling"/>
    <property type="evidence" value="ECO:0007669"/>
    <property type="project" value="TreeGrafter"/>
</dbReference>
<name>A0A5M9K583_MONFR</name>
<dbReference type="AlphaFoldDB" id="A0A5M9K583"/>
<evidence type="ECO:0000313" key="9">
    <source>
        <dbReference type="EMBL" id="KAA8575316.1"/>
    </source>
</evidence>
<dbReference type="GO" id="GO:0035091">
    <property type="term" value="F:phosphatidylinositol binding"/>
    <property type="evidence" value="ECO:0007669"/>
    <property type="project" value="InterPro"/>
</dbReference>
<dbReference type="EMBL" id="VICG01000002">
    <property type="protein sequence ID" value="KAA8575316.1"/>
    <property type="molecule type" value="Genomic_DNA"/>
</dbReference>
<keyword evidence="5" id="KW-0963">Cytoplasm</keyword>
<comment type="subcellular location">
    <subcellularLocation>
        <location evidence="2">Cytoplasm</location>
    </subcellularLocation>
    <subcellularLocation>
        <location evidence="1">Membrane</location>
        <topology evidence="1">Peripheral membrane protein</topology>
    </subcellularLocation>
</comment>
<dbReference type="GO" id="GO:0015031">
    <property type="term" value="P:protein transport"/>
    <property type="evidence" value="ECO:0007669"/>
    <property type="project" value="TreeGrafter"/>
</dbReference>
<dbReference type="GO" id="GO:0034727">
    <property type="term" value="P:piecemeal microautophagy of the nucleus"/>
    <property type="evidence" value="ECO:0007669"/>
    <property type="project" value="TreeGrafter"/>
</dbReference>
<dbReference type="Pfam" id="PF00787">
    <property type="entry name" value="PX"/>
    <property type="match status" value="1"/>
</dbReference>
<dbReference type="GO" id="GO:0061709">
    <property type="term" value="P:reticulophagy"/>
    <property type="evidence" value="ECO:0007669"/>
    <property type="project" value="TreeGrafter"/>
</dbReference>
<keyword evidence="4" id="KW-0813">Transport</keyword>